<dbReference type="Gene3D" id="1.20.1290.10">
    <property type="entry name" value="AhpD-like"/>
    <property type="match status" value="2"/>
</dbReference>
<feature type="non-terminal residue" evidence="1">
    <location>
        <position position="1"/>
    </location>
</feature>
<keyword evidence="2" id="KW-1185">Reference proteome</keyword>
<dbReference type="Proteomes" id="UP000567293">
    <property type="component" value="Unassembled WGS sequence"/>
</dbReference>
<comment type="caution">
    <text evidence="1">The sequence shown here is derived from an EMBL/GenBank/DDBJ whole genome shotgun (WGS) entry which is preliminary data.</text>
</comment>
<evidence type="ECO:0000313" key="1">
    <source>
        <dbReference type="EMBL" id="MBA0085553.1"/>
    </source>
</evidence>
<evidence type="ECO:0000313" key="2">
    <source>
        <dbReference type="Proteomes" id="UP000567293"/>
    </source>
</evidence>
<dbReference type="PANTHER" id="PTHR34846">
    <property type="entry name" value="4-CARBOXYMUCONOLACTONE DECARBOXYLASE FAMILY PROTEIN (AFU_ORTHOLOGUE AFUA_6G11590)"/>
    <property type="match status" value="1"/>
</dbReference>
<dbReference type="PANTHER" id="PTHR34846:SF11">
    <property type="entry name" value="4-CARBOXYMUCONOLACTONE DECARBOXYLASE FAMILY PROTEIN (AFU_ORTHOLOGUE AFUA_6G11590)"/>
    <property type="match status" value="1"/>
</dbReference>
<reference evidence="1" key="1">
    <citation type="submission" date="2020-06" db="EMBL/GenBank/DDBJ databases">
        <title>Legume-microbial interactions unlock mineral nutrients during tropical forest succession.</title>
        <authorList>
            <person name="Epihov D.Z."/>
        </authorList>
    </citation>
    <scope>NUCLEOTIDE SEQUENCE [LARGE SCALE GENOMIC DNA]</scope>
    <source>
        <strain evidence="1">Pan2503</strain>
    </source>
</reference>
<gene>
    <name evidence="1" type="ORF">HRJ53_11205</name>
</gene>
<name>A0A7V8NQ98_9BACT</name>
<proteinExistence type="predicted"/>
<accession>A0A7V8NQ98</accession>
<dbReference type="AlphaFoldDB" id="A0A7V8NQ98"/>
<protein>
    <submittedName>
        <fullName evidence="1">Uncharacterized protein</fullName>
    </submittedName>
</protein>
<organism evidence="1 2">
    <name type="scientific">Candidatus Acidiferrum panamense</name>
    <dbReference type="NCBI Taxonomy" id="2741543"/>
    <lineage>
        <taxon>Bacteria</taxon>
        <taxon>Pseudomonadati</taxon>
        <taxon>Acidobacteriota</taxon>
        <taxon>Terriglobia</taxon>
        <taxon>Candidatus Acidiferrales</taxon>
        <taxon>Candidatus Acidiferrum</taxon>
    </lineage>
</organism>
<dbReference type="EMBL" id="JACDQQ010001090">
    <property type="protein sequence ID" value="MBA0085553.1"/>
    <property type="molecule type" value="Genomic_DNA"/>
</dbReference>
<dbReference type="SUPFAM" id="SSF69118">
    <property type="entry name" value="AhpD-like"/>
    <property type="match status" value="2"/>
</dbReference>
<dbReference type="InterPro" id="IPR029032">
    <property type="entry name" value="AhpD-like"/>
</dbReference>
<sequence>SLIKPEDLDERRKKAYDAALASYAGAAPAIGAEIRLHGRPINNIQLESPLGHALMQLAILTTARAHDQPYEWSLHEMQAIAVGLDPRVIDQVRNRKPLTRVGDKEAVIIRMGREIFGSHRLSTETYSQALSLLGESNLVDVAALMADYARTSATLTAFNQQLPPGWKQFLPLPFMQPDDIHPDSRSRLPLMTVPAPSLAPALYGRTMAPEGTGPAQIRQHGAGLKSLEASVGRRVIDLAILVTAREHDMQYDWTINELASVRDGLQPTTIEVVRNRLSVAGLAEKDACAIQFGRELFSKHNVSSETYQSAVKLFGERDLVDLVDVMGQHAREATLLAAFDQQLPAGQKPLLPVP</sequence>